<dbReference type="InterPro" id="IPR003959">
    <property type="entry name" value="ATPase_AAA_core"/>
</dbReference>
<feature type="transmembrane region" description="Helical" evidence="2">
    <location>
        <begin position="130"/>
        <end position="153"/>
    </location>
</feature>
<keyword evidence="2" id="KW-0812">Transmembrane</keyword>
<dbReference type="Gene3D" id="1.10.8.60">
    <property type="match status" value="1"/>
</dbReference>
<keyword evidence="4" id="KW-0150">Chloroplast</keyword>
<dbReference type="PANTHER" id="PTHR23076:SF97">
    <property type="entry name" value="ATP-DEPENDENT ZINC METALLOPROTEASE YME1L1"/>
    <property type="match status" value="1"/>
</dbReference>
<dbReference type="InterPro" id="IPR003960">
    <property type="entry name" value="ATPase_AAA_CS"/>
</dbReference>
<keyword evidence="2" id="KW-1133">Transmembrane helix</keyword>
<sequence length="1805" mass="211622">MGYKYEKIERFKSKIPFKYSPQEIREILGVSFKKYIIRLITINFILLWKNRNKFKPTFDLQLFQIKEFQKYSVFFLNNIKKGIIYWSLPIWYIVGCFYIIKTPKLTVLIKQKIEVAVHLHRLRMNKKLTFYKPGLDVILSLSIFAFAFVQYVFIRYKPFQNPTIFENHLPLLCYPMETIKWETLMTNNIALKILVEENNYITLFDDYLLIKRPNQLNLFGNRIIKDPKSDNYWVSRPKKIQKISEIFDDLDELPQYLESAYKTTEEKPDFTDQELEEFLTSSTTLEFQNYYKRKRRLAEKKALLNQKIRNLYEKTPGFLKLVSRLQDLNQINFNKYRETKEYLEEELTEDLNENLPLQEVADKNPNKLNFSFFKLTYDRFDYLKLRFIFETLENLVIKWKNIFDFNKTEEIENNTKKVKDPIIQNLQKLRRKKNLRIIRKFLNFSNIQNTDIKKELEGFSTLKEYNNINFSFIENPAIQLKMQEIFNKNKKLFISCVDTSFTFQTKNQNLKIPIQLRKKSGYRYPDLKIDQVFLQRIRDYFLPNRKTTLIKVELPENLMFTKSFIPNLPEEPDLENYKIAADKPLKNNLIEEFNNLPPSYRQDLDILRKGFRLKNHMSTDYDPYRAPVDAAPDDLHDDLEDALIDFDPSSLKDSYKGPAASVNENSDAQIIFDNTIKNVKPFITRSSGTLMLNIPSSMAYFSGKSLNLKQALADSNIKEVADFYNIKLEYPSPEESPLRTWLLNYNSPDNPLLSENVAFNDDAMPKIDRKSMLEFRHTDAMLAQALFEEKLDFITRIRAERSDKIWKIFPYFDEVVEHESLMANPAIPSKKYAMLIGISSNGWLSRYPTSTNFSQYFSEIASRIPEFEEEDTTTRIENEVYVKELMGYAITRLPAADIYLPKPKEVPNLEYGLVNEIDYSPLARILFRKISSFNFDLETTRYFEEEIGNKAIATLFPKREQTRKLTIYSPFIRTWEPLSANSWLVISQVAFVYLCFLLIQETALNYSREFISSVLDVLSEGGIVSPMVIEELKILIGEKDPGFRVARDFTKKFHNIVGFENYGYKLLDTFFYLRFGLSDPILAKNSSSLLLIGPPGTGKTLVVQALAREAKVPVLTLTAQGSNEPPALERLFQEARKLAPCIVFLDEIDSIGQRRSHLMGEKELYSIVHDEQGLLPESGITPLPDLLGRITDPRLIQNKEALHMKINSTVQNYLINENDREYYRIGMLSKLLIELDGSVSRDGVVIIGATNRVEVLDPALLRPGRFYKHIHIGLPTSEKRLQLLKYYSDTLGADSSIPWDYLVNITYGFSAADIATIMNESSIQAISNSSIHSLETIEYGIQRITTVSIEKPASKHKLSYDTLHNAYYQAGKALLGTLLKYHPPIRVAYLWYRHNSLRYNKILQTIQTEWLRYVCRGELEHRIIGAFGGKVGEYMFFQNQTEYIDASNISDMGKQDWKVAQTLVSLLIDQWHLYDRNILFQKYPEMILNHNNGAFGDIGEQYMHEYSQFYEQTPTAIELLGDHADKNPQTRFPLSWWQMKAHEEFLFTEIQKWFYIWLDDPEEWRFNVHWVPPDKTFHRNMILEKVSTIINMPEFSALARDYQMHSIFMESFNLAFIVLNEYRELLDHLAYVLTSDEILREYTIYEICKNYGINCDNLKEDLLNTETEIGPLPKYKILYKSWGFNSAKPKIHWLDIAGMLGESHDFEIKEKEINIDVETNIDIEVNDKNAKTSDNNEQTNIKEQDSNQNTDKNKKRLGIHILNTYYPNIIKKNNYIFSKKRKKNEQVSNFPEVDRKTETKEDDLG</sequence>
<reference evidence="4" key="1">
    <citation type="journal article" date="2018" name="Sci. Rep.">
        <title>Multiple losses of photosynthesis and convergent reductive genome evolution in the colourless green algae Prototheca.</title>
        <authorList>
            <person name="Suzuki S."/>
            <person name="Endoh R."/>
            <person name="Manabe R.I."/>
            <person name="Ohkuma M."/>
            <person name="Hirakawa Y."/>
        </authorList>
    </citation>
    <scope>NUCLEOTIDE SEQUENCE</scope>
    <source>
        <strain evidence="4">JCM 15793</strain>
    </source>
</reference>
<dbReference type="GO" id="GO:0004176">
    <property type="term" value="F:ATP-dependent peptidase activity"/>
    <property type="evidence" value="ECO:0007669"/>
    <property type="project" value="InterPro"/>
</dbReference>
<evidence type="ECO:0000256" key="2">
    <source>
        <dbReference type="SAM" id="Phobius"/>
    </source>
</evidence>
<evidence type="ECO:0000256" key="1">
    <source>
        <dbReference type="SAM" id="MobiDB-lite"/>
    </source>
</evidence>
<dbReference type="GeneID" id="36676106"/>
<keyword evidence="4" id="KW-0131">Cell cycle</keyword>
<feature type="transmembrane region" description="Helical" evidence="2">
    <location>
        <begin position="83"/>
        <end position="100"/>
    </location>
</feature>
<feature type="compositionally biased region" description="Basic and acidic residues" evidence="1">
    <location>
        <begin position="1792"/>
        <end position="1805"/>
    </location>
</feature>
<dbReference type="Gene3D" id="1.20.58.760">
    <property type="entry name" value="Peptidase M41"/>
    <property type="match status" value="1"/>
</dbReference>
<dbReference type="EMBL" id="AP018373">
    <property type="protein sequence ID" value="BBD20234.1"/>
    <property type="molecule type" value="Genomic_DNA"/>
</dbReference>
<dbReference type="GO" id="GO:0051301">
    <property type="term" value="P:cell division"/>
    <property type="evidence" value="ECO:0007669"/>
    <property type="project" value="UniProtKB-KW"/>
</dbReference>
<dbReference type="InterPro" id="IPR003593">
    <property type="entry name" value="AAA+_ATPase"/>
</dbReference>
<accession>A0A2Z6BET4</accession>
<protein>
    <submittedName>
        <fullName evidence="4">Cell division protein</fullName>
    </submittedName>
</protein>
<keyword evidence="2" id="KW-0472">Membrane</keyword>
<geneLocation type="chloroplast" evidence="4"/>
<evidence type="ECO:0000259" key="3">
    <source>
        <dbReference type="SMART" id="SM00382"/>
    </source>
</evidence>
<feature type="domain" description="AAA+ ATPase" evidence="3">
    <location>
        <begin position="1085"/>
        <end position="1276"/>
    </location>
</feature>
<dbReference type="SUPFAM" id="SSF52540">
    <property type="entry name" value="P-loop containing nucleoside triphosphate hydrolases"/>
    <property type="match status" value="1"/>
</dbReference>
<dbReference type="PROSITE" id="PS00674">
    <property type="entry name" value="AAA"/>
    <property type="match status" value="1"/>
</dbReference>
<dbReference type="CDD" id="cd19481">
    <property type="entry name" value="RecA-like_protease"/>
    <property type="match status" value="1"/>
</dbReference>
<dbReference type="GO" id="GO:0004222">
    <property type="term" value="F:metalloendopeptidase activity"/>
    <property type="evidence" value="ECO:0007669"/>
    <property type="project" value="InterPro"/>
</dbReference>
<dbReference type="GO" id="GO:0016887">
    <property type="term" value="F:ATP hydrolysis activity"/>
    <property type="evidence" value="ECO:0007669"/>
    <property type="project" value="InterPro"/>
</dbReference>
<dbReference type="Gene3D" id="3.40.50.300">
    <property type="entry name" value="P-loop containing nucleotide triphosphate hydrolases"/>
    <property type="match status" value="2"/>
</dbReference>
<dbReference type="GO" id="GO:0006508">
    <property type="term" value="P:proteolysis"/>
    <property type="evidence" value="ECO:0007669"/>
    <property type="project" value="InterPro"/>
</dbReference>
<dbReference type="SUPFAM" id="SSF140990">
    <property type="entry name" value="FtsH protease domain-like"/>
    <property type="match status" value="1"/>
</dbReference>
<keyword evidence="4" id="KW-0934">Plastid</keyword>
<dbReference type="GO" id="GO:0005524">
    <property type="term" value="F:ATP binding"/>
    <property type="evidence" value="ECO:0007669"/>
    <property type="project" value="InterPro"/>
</dbReference>
<keyword evidence="4" id="KW-0132">Cell division</keyword>
<feature type="region of interest" description="Disordered" evidence="1">
    <location>
        <begin position="1727"/>
        <end position="1754"/>
    </location>
</feature>
<dbReference type="InterPro" id="IPR037219">
    <property type="entry name" value="Peptidase_M41-like"/>
</dbReference>
<proteinExistence type="predicted"/>
<name>A0A2Z6BET4_9CHLO</name>
<dbReference type="RefSeq" id="YP_009478327.1">
    <property type="nucleotide sequence ID" value="NC_037480.1"/>
</dbReference>
<dbReference type="Pfam" id="PF00004">
    <property type="entry name" value="AAA"/>
    <property type="match status" value="2"/>
</dbReference>
<dbReference type="InterPro" id="IPR027417">
    <property type="entry name" value="P-loop_NTPase"/>
</dbReference>
<evidence type="ECO:0000313" key="4">
    <source>
        <dbReference type="EMBL" id="BBD20234.1"/>
    </source>
</evidence>
<dbReference type="PANTHER" id="PTHR23076">
    <property type="entry name" value="METALLOPROTEASE M41 FTSH"/>
    <property type="match status" value="1"/>
</dbReference>
<dbReference type="GO" id="GO:0005739">
    <property type="term" value="C:mitochondrion"/>
    <property type="evidence" value="ECO:0007669"/>
    <property type="project" value="TreeGrafter"/>
</dbReference>
<dbReference type="SMART" id="SM00382">
    <property type="entry name" value="AAA"/>
    <property type="match status" value="1"/>
</dbReference>
<organism evidence="4">
    <name type="scientific">Prototheca cutis</name>
    <dbReference type="NCBI Taxonomy" id="575411"/>
    <lineage>
        <taxon>Eukaryota</taxon>
        <taxon>Viridiplantae</taxon>
        <taxon>Chlorophyta</taxon>
        <taxon>core chlorophytes</taxon>
        <taxon>Trebouxiophyceae</taxon>
        <taxon>Chlorellales</taxon>
        <taxon>Chlorellaceae</taxon>
        <taxon>Prototheca</taxon>
    </lineage>
</organism>
<feature type="region of interest" description="Disordered" evidence="1">
    <location>
        <begin position="1781"/>
        <end position="1805"/>
    </location>
</feature>
<gene>
    <name evidence="4" type="primary">ftsH</name>
</gene>